<dbReference type="STRING" id="1913578.LPB140_00045"/>
<feature type="signal peptide" evidence="1">
    <location>
        <begin position="1"/>
        <end position="20"/>
    </location>
</feature>
<proteinExistence type="predicted"/>
<keyword evidence="1" id="KW-0732">Signal</keyword>
<keyword evidence="4" id="KW-1185">Reference proteome</keyword>
<evidence type="ECO:0000313" key="3">
    <source>
        <dbReference type="EMBL" id="APG63403.1"/>
    </source>
</evidence>
<dbReference type="KEGG" id="sphl:LPB140_00045"/>
<evidence type="ECO:0000313" key="2">
    <source>
        <dbReference type="EMBL" id="APG61498.1"/>
    </source>
</evidence>
<reference evidence="2 4" key="1">
    <citation type="submission" date="2016-11" db="EMBL/GenBank/DDBJ databases">
        <title>Sphingorhabdus sp. LPB0140, isolated from marine environment.</title>
        <authorList>
            <person name="Kim E."/>
            <person name="Yi H."/>
        </authorList>
    </citation>
    <scope>NUCLEOTIDE SEQUENCE [LARGE SCALE GENOMIC DNA]</scope>
    <source>
        <strain evidence="2 4">LPB0140</strain>
    </source>
</reference>
<dbReference type="EMBL" id="CP018154">
    <property type="protein sequence ID" value="APG63403.1"/>
    <property type="molecule type" value="Genomic_DNA"/>
</dbReference>
<name>A0A1L3J8P9_9SPHN</name>
<dbReference type="KEGG" id="sphl:LPB140_12090"/>
<sequence>MKKLLCLFALTAILSGILSACGLKPLYADGRSGAVSSALSSISVDQIDGKAGWLVRQALERQLNPASNDDNDGKAFHLVVKLDDQIEGLGVRANDSVTRERRTLRARYQLIDNQSGVILLDKTAFSDAGIDIVGSEYATVAAENSALENLSQKIADQIIAQLANYSLNKGDATQNNASEQSSAGE</sequence>
<dbReference type="Proteomes" id="UP000242561">
    <property type="component" value="Chromosome"/>
</dbReference>
<feature type="chain" id="PRO_5011896935" description="LPS-assembly lipoprotein" evidence="1">
    <location>
        <begin position="21"/>
        <end position="185"/>
    </location>
</feature>
<evidence type="ECO:0008006" key="5">
    <source>
        <dbReference type="Google" id="ProtNLM"/>
    </source>
</evidence>
<evidence type="ECO:0000313" key="4">
    <source>
        <dbReference type="Proteomes" id="UP000242561"/>
    </source>
</evidence>
<evidence type="ECO:0000256" key="1">
    <source>
        <dbReference type="SAM" id="SignalP"/>
    </source>
</evidence>
<protein>
    <recommendedName>
        <fullName evidence="5">LPS-assembly lipoprotein</fullName>
    </recommendedName>
</protein>
<dbReference type="InterPro" id="IPR007485">
    <property type="entry name" value="LPS_assembly_LptE"/>
</dbReference>
<dbReference type="RefSeq" id="WP_072558145.1">
    <property type="nucleotide sequence ID" value="NZ_CP018154.1"/>
</dbReference>
<dbReference type="GO" id="GO:0019867">
    <property type="term" value="C:outer membrane"/>
    <property type="evidence" value="ECO:0007669"/>
    <property type="project" value="InterPro"/>
</dbReference>
<dbReference type="Pfam" id="PF04390">
    <property type="entry name" value="LptE"/>
    <property type="match status" value="1"/>
</dbReference>
<accession>A0A1L3J8P9</accession>
<dbReference type="AlphaFoldDB" id="A0A1L3J8P9"/>
<gene>
    <name evidence="2" type="ORF">LPB140_00045</name>
    <name evidence="3" type="ORF">LPB140_12090</name>
</gene>
<dbReference type="Gene3D" id="3.30.160.150">
    <property type="entry name" value="Lipoprotein like domain"/>
    <property type="match status" value="1"/>
</dbReference>
<dbReference type="EMBL" id="CP018154">
    <property type="protein sequence ID" value="APG61498.1"/>
    <property type="molecule type" value="Genomic_DNA"/>
</dbReference>
<dbReference type="PROSITE" id="PS51257">
    <property type="entry name" value="PROKAR_LIPOPROTEIN"/>
    <property type="match status" value="1"/>
</dbReference>
<dbReference type="GO" id="GO:0043165">
    <property type="term" value="P:Gram-negative-bacterium-type cell outer membrane assembly"/>
    <property type="evidence" value="ECO:0007669"/>
    <property type="project" value="InterPro"/>
</dbReference>
<dbReference type="OrthoDB" id="7471538at2"/>
<organism evidence="2 4">
    <name type="scientific">Sphingorhabdus lutea</name>
    <dbReference type="NCBI Taxonomy" id="1913578"/>
    <lineage>
        <taxon>Bacteria</taxon>
        <taxon>Pseudomonadati</taxon>
        <taxon>Pseudomonadota</taxon>
        <taxon>Alphaproteobacteria</taxon>
        <taxon>Sphingomonadales</taxon>
        <taxon>Sphingomonadaceae</taxon>
        <taxon>Sphingorhabdus</taxon>
    </lineage>
</organism>